<dbReference type="Gene3D" id="2.10.109.10">
    <property type="entry name" value="Umud Fragment, subunit A"/>
    <property type="match status" value="1"/>
</dbReference>
<comment type="caution">
    <text evidence="5">The sequence shown here is derived from an EMBL/GenBank/DDBJ whole genome shotgun (WGS) entry which is preliminary data.</text>
</comment>
<reference evidence="5" key="1">
    <citation type="submission" date="2022-05" db="EMBL/GenBank/DDBJ databases">
        <authorList>
            <person name="Jo J.-H."/>
            <person name="Im W.-T."/>
        </authorList>
    </citation>
    <scope>NUCLEOTIDE SEQUENCE</scope>
    <source>
        <strain evidence="5">SE220</strain>
    </source>
</reference>
<dbReference type="CDD" id="cd06529">
    <property type="entry name" value="S24_LexA-like"/>
    <property type="match status" value="1"/>
</dbReference>
<keyword evidence="3" id="KW-0804">Transcription</keyword>
<sequence length="216" mass="23893">MSSSDPREFLERLCTERGEDFAGLSRMLGRNAAYIQQFVRRGVPKRLKEEERRKLARYFSVSESLLGGPPDDPTISQGLLSVSRHPVAVSAGPGAIVTQELGKPYFAFDERWLKGLTSTPAASLSIVRVEGDSMSPTLNAGDEILVDLGDAVDRLRDGIYVLRIDDALVVKRVAMHPMGRRVTVQSDNPAYPDWPDCGIDEIHCIGRVIWASRKVV</sequence>
<protein>
    <submittedName>
        <fullName evidence="5">S24 family peptidase</fullName>
    </submittedName>
</protein>
<dbReference type="Pfam" id="PF00717">
    <property type="entry name" value="Peptidase_S24"/>
    <property type="match status" value="1"/>
</dbReference>
<dbReference type="InterPro" id="IPR039418">
    <property type="entry name" value="LexA-like"/>
</dbReference>
<dbReference type="InterPro" id="IPR015927">
    <property type="entry name" value="Peptidase_S24_S26A/B/C"/>
</dbReference>
<evidence type="ECO:0000256" key="2">
    <source>
        <dbReference type="ARBA" id="ARBA00023125"/>
    </source>
</evidence>
<dbReference type="PANTHER" id="PTHR40661:SF3">
    <property type="entry name" value="FELS-1 PROPHAGE TRANSCRIPTIONAL REGULATOR"/>
    <property type="match status" value="1"/>
</dbReference>
<name>A0ABT0RYX3_9SPHN</name>
<evidence type="ECO:0000256" key="3">
    <source>
        <dbReference type="ARBA" id="ARBA00023163"/>
    </source>
</evidence>
<feature type="domain" description="Peptidase S24/S26A/S26B/S26C" evidence="4">
    <location>
        <begin position="88"/>
        <end position="209"/>
    </location>
</feature>
<dbReference type="PANTHER" id="PTHR40661">
    <property type="match status" value="1"/>
</dbReference>
<dbReference type="InterPro" id="IPR036286">
    <property type="entry name" value="LexA/Signal_pep-like_sf"/>
</dbReference>
<keyword evidence="6" id="KW-1185">Reference proteome</keyword>
<evidence type="ECO:0000313" key="5">
    <source>
        <dbReference type="EMBL" id="MCL6728593.1"/>
    </source>
</evidence>
<dbReference type="Proteomes" id="UP001165342">
    <property type="component" value="Unassembled WGS sequence"/>
</dbReference>
<evidence type="ECO:0000256" key="1">
    <source>
        <dbReference type="ARBA" id="ARBA00023015"/>
    </source>
</evidence>
<keyword evidence="1" id="KW-0805">Transcription regulation</keyword>
<evidence type="ECO:0000313" key="6">
    <source>
        <dbReference type="Proteomes" id="UP001165342"/>
    </source>
</evidence>
<dbReference type="RefSeq" id="WP_249830100.1">
    <property type="nucleotide sequence ID" value="NZ_JAMGBE010000001.1"/>
</dbReference>
<organism evidence="5 6">
    <name type="scientific">Sphingomonas hankyongi</name>
    <dbReference type="NCBI Taxonomy" id="2908209"/>
    <lineage>
        <taxon>Bacteria</taxon>
        <taxon>Pseudomonadati</taxon>
        <taxon>Pseudomonadota</taxon>
        <taxon>Alphaproteobacteria</taxon>
        <taxon>Sphingomonadales</taxon>
        <taxon>Sphingomonadaceae</taxon>
        <taxon>Sphingomonas</taxon>
    </lineage>
</organism>
<gene>
    <name evidence="5" type="ORF">LZ538_00795</name>
</gene>
<dbReference type="SUPFAM" id="SSF51306">
    <property type="entry name" value="LexA/Signal peptidase"/>
    <property type="match status" value="1"/>
</dbReference>
<dbReference type="EMBL" id="JAMGBE010000001">
    <property type="protein sequence ID" value="MCL6728593.1"/>
    <property type="molecule type" value="Genomic_DNA"/>
</dbReference>
<keyword evidence="2" id="KW-0238">DNA-binding</keyword>
<accession>A0ABT0RYX3</accession>
<proteinExistence type="predicted"/>
<evidence type="ECO:0000259" key="4">
    <source>
        <dbReference type="Pfam" id="PF00717"/>
    </source>
</evidence>